<dbReference type="Pfam" id="PF02080">
    <property type="entry name" value="TrkA_C"/>
    <property type="match status" value="1"/>
</dbReference>
<evidence type="ECO:0000256" key="1">
    <source>
        <dbReference type="ARBA" id="ARBA00017378"/>
    </source>
</evidence>
<dbReference type="InterPro" id="IPR036721">
    <property type="entry name" value="RCK_C_sf"/>
</dbReference>
<keyword evidence="10" id="KW-1185">Reference proteome</keyword>
<evidence type="ECO:0000313" key="9">
    <source>
        <dbReference type="EMBL" id="WAX55381.1"/>
    </source>
</evidence>
<feature type="domain" description="RCK C-terminal" evidence="8">
    <location>
        <begin position="137"/>
        <end position="218"/>
    </location>
</feature>
<evidence type="ECO:0000256" key="2">
    <source>
        <dbReference type="ARBA" id="ARBA00022448"/>
    </source>
</evidence>
<dbReference type="InterPro" id="IPR003148">
    <property type="entry name" value="RCK_N"/>
</dbReference>
<dbReference type="InterPro" id="IPR050721">
    <property type="entry name" value="Trk_Ktr_HKT_K-transport"/>
</dbReference>
<gene>
    <name evidence="9" type="ORF">M6B22_12575</name>
</gene>
<keyword evidence="6" id="KW-0406">Ion transport</keyword>
<keyword evidence="2" id="KW-0813">Transport</keyword>
<dbReference type="Gene3D" id="3.30.70.1450">
    <property type="entry name" value="Regulator of K+ conductance, C-terminal domain"/>
    <property type="match status" value="1"/>
</dbReference>
<keyword evidence="4" id="KW-0630">Potassium</keyword>
<evidence type="ECO:0000256" key="4">
    <source>
        <dbReference type="ARBA" id="ARBA00022958"/>
    </source>
</evidence>
<evidence type="ECO:0000313" key="10">
    <source>
        <dbReference type="Proteomes" id="UP001164693"/>
    </source>
</evidence>
<dbReference type="Gene3D" id="3.40.50.720">
    <property type="entry name" value="NAD(P)-binding Rossmann-like Domain"/>
    <property type="match status" value="1"/>
</dbReference>
<feature type="domain" description="RCK N-terminal" evidence="7">
    <location>
        <begin position="1"/>
        <end position="117"/>
    </location>
</feature>
<dbReference type="PROSITE" id="PS51201">
    <property type="entry name" value="RCK_N"/>
    <property type="match status" value="1"/>
</dbReference>
<evidence type="ECO:0000259" key="7">
    <source>
        <dbReference type="PROSITE" id="PS51201"/>
    </source>
</evidence>
<dbReference type="EMBL" id="CP097463">
    <property type="protein sequence ID" value="WAX55381.1"/>
    <property type="molecule type" value="Genomic_DNA"/>
</dbReference>
<proteinExistence type="predicted"/>
<evidence type="ECO:0000256" key="3">
    <source>
        <dbReference type="ARBA" id="ARBA00022538"/>
    </source>
</evidence>
<dbReference type="PANTHER" id="PTHR43833:SF5">
    <property type="entry name" value="TRK SYSTEM POTASSIUM UPTAKE PROTEIN TRKA"/>
    <property type="match status" value="1"/>
</dbReference>
<organism evidence="9 10">
    <name type="scientific">Jatrophihabitans cynanchi</name>
    <dbReference type="NCBI Taxonomy" id="2944128"/>
    <lineage>
        <taxon>Bacteria</taxon>
        <taxon>Bacillati</taxon>
        <taxon>Actinomycetota</taxon>
        <taxon>Actinomycetes</taxon>
        <taxon>Jatrophihabitantales</taxon>
        <taxon>Jatrophihabitantaceae</taxon>
        <taxon>Jatrophihabitans</taxon>
    </lineage>
</organism>
<dbReference type="PROSITE" id="PS51202">
    <property type="entry name" value="RCK_C"/>
    <property type="match status" value="1"/>
</dbReference>
<evidence type="ECO:0000256" key="5">
    <source>
        <dbReference type="ARBA" id="ARBA00023027"/>
    </source>
</evidence>
<protein>
    <recommendedName>
        <fullName evidence="1">Trk system potassium uptake protein TrkA</fullName>
    </recommendedName>
</protein>
<dbReference type="SUPFAM" id="SSF116726">
    <property type="entry name" value="TrkA C-terminal domain-like"/>
    <property type="match status" value="1"/>
</dbReference>
<accession>A0ABY7JWB7</accession>
<keyword evidence="3" id="KW-0633">Potassium transport</keyword>
<dbReference type="InterPro" id="IPR006036">
    <property type="entry name" value="K_uptake_TrkA"/>
</dbReference>
<dbReference type="PRINTS" id="PR00335">
    <property type="entry name" value="KUPTAKETRKA"/>
</dbReference>
<dbReference type="Proteomes" id="UP001164693">
    <property type="component" value="Chromosome"/>
</dbReference>
<evidence type="ECO:0000256" key="6">
    <source>
        <dbReference type="ARBA" id="ARBA00023065"/>
    </source>
</evidence>
<dbReference type="Pfam" id="PF02254">
    <property type="entry name" value="TrkA_N"/>
    <property type="match status" value="1"/>
</dbReference>
<dbReference type="InterPro" id="IPR036291">
    <property type="entry name" value="NAD(P)-bd_dom_sf"/>
</dbReference>
<dbReference type="SUPFAM" id="SSF51735">
    <property type="entry name" value="NAD(P)-binding Rossmann-fold domains"/>
    <property type="match status" value="1"/>
</dbReference>
<evidence type="ECO:0000259" key="8">
    <source>
        <dbReference type="PROSITE" id="PS51202"/>
    </source>
</evidence>
<name>A0ABY7JWB7_9ACTN</name>
<dbReference type="PANTHER" id="PTHR43833">
    <property type="entry name" value="POTASSIUM CHANNEL PROTEIN 2-RELATED-RELATED"/>
    <property type="match status" value="1"/>
</dbReference>
<reference evidence="9" key="1">
    <citation type="submission" date="2022-05" db="EMBL/GenBank/DDBJ databases">
        <title>Jatrophihabitans sp. SB3-54 whole genome sequence.</title>
        <authorList>
            <person name="Suh M.K."/>
            <person name="Eom M.K."/>
            <person name="Kim J.S."/>
            <person name="Kim H.S."/>
            <person name="Do H.E."/>
            <person name="Shin Y.K."/>
            <person name="Lee J.-S."/>
        </authorList>
    </citation>
    <scope>NUCLEOTIDE SEQUENCE</scope>
    <source>
        <strain evidence="9">SB3-54</strain>
    </source>
</reference>
<dbReference type="RefSeq" id="WP_269441889.1">
    <property type="nucleotide sequence ID" value="NZ_CP097463.1"/>
</dbReference>
<dbReference type="InterPro" id="IPR006037">
    <property type="entry name" value="RCK_C"/>
</dbReference>
<sequence>MRVAIAGAGAVGRSVAQALLATGHRVLLIERDRPHFRPELVPDADWMLADACELDALRKAGIDTCDVVMAATGDDKSNLVFALLSKTEFSVPRVVARVNDPDNQWLFAQPWGVDVAVSTPTAVASAVEAAVTVGQVVRLMTLQQGQGSIIELTLAPDSPLAGSPVSAVALPSGAALLAIFRAGTVLTPEPGLALRGGDELVLAAAAGVEDAVRRLLRGD</sequence>
<keyword evidence="5" id="KW-0520">NAD</keyword>